<dbReference type="eggNOG" id="COG2267">
    <property type="taxonomic scope" value="Bacteria"/>
</dbReference>
<dbReference type="InterPro" id="IPR029058">
    <property type="entry name" value="AB_hydrolase_fold"/>
</dbReference>
<dbReference type="InterPro" id="IPR021440">
    <property type="entry name" value="DUF3089"/>
</dbReference>
<dbReference type="ESTHER" id="9rhob-a0a059fvx5">
    <property type="family name" value="Duf_3089"/>
</dbReference>
<feature type="chain" id="PRO_5001572934" description="Lysophospholipase" evidence="1">
    <location>
        <begin position="22"/>
        <end position="394"/>
    </location>
</feature>
<dbReference type="AlphaFoldDB" id="A0A059FVX5"/>
<proteinExistence type="predicted"/>
<dbReference type="SUPFAM" id="SSF53474">
    <property type="entry name" value="alpha/beta-Hydrolases"/>
    <property type="match status" value="1"/>
</dbReference>
<evidence type="ECO:0000313" key="3">
    <source>
        <dbReference type="Proteomes" id="UP000025171"/>
    </source>
</evidence>
<dbReference type="EMBL" id="ARYK01000001">
    <property type="protein sequence ID" value="KCZ94573.1"/>
    <property type="molecule type" value="Genomic_DNA"/>
</dbReference>
<gene>
    <name evidence="2" type="ORF">HJO_04325</name>
</gene>
<keyword evidence="3" id="KW-1185">Reference proteome</keyword>
<evidence type="ECO:0000256" key="1">
    <source>
        <dbReference type="SAM" id="SignalP"/>
    </source>
</evidence>
<keyword evidence="1" id="KW-0732">Signal</keyword>
<dbReference type="PATRIC" id="fig|1280950.3.peg.880"/>
<dbReference type="PROSITE" id="PS51257">
    <property type="entry name" value="PROKAR_LIPOPROTEIN"/>
    <property type="match status" value="1"/>
</dbReference>
<organism evidence="2 3">
    <name type="scientific">Hyphomonas johnsonii MHS-2</name>
    <dbReference type="NCBI Taxonomy" id="1280950"/>
    <lineage>
        <taxon>Bacteria</taxon>
        <taxon>Pseudomonadati</taxon>
        <taxon>Pseudomonadota</taxon>
        <taxon>Alphaproteobacteria</taxon>
        <taxon>Hyphomonadales</taxon>
        <taxon>Hyphomonadaceae</taxon>
        <taxon>Hyphomonas</taxon>
    </lineage>
</organism>
<reference evidence="2 3" key="1">
    <citation type="journal article" date="2014" name="Antonie Van Leeuwenhoek">
        <title>Hyphomonas beringensis sp. nov. and Hyphomonas chukchiensis sp. nov., isolated from surface seawater of the Bering Sea and Chukchi Sea.</title>
        <authorList>
            <person name="Li C."/>
            <person name="Lai Q."/>
            <person name="Li G."/>
            <person name="Dong C."/>
            <person name="Wang J."/>
            <person name="Liao Y."/>
            <person name="Shao Z."/>
        </authorList>
    </citation>
    <scope>NUCLEOTIDE SEQUENCE [LARGE SCALE GENOMIC DNA]</scope>
    <source>
        <strain evidence="2 3">MHS-2</strain>
    </source>
</reference>
<name>A0A059FVX5_9PROT</name>
<protein>
    <recommendedName>
        <fullName evidence="4">Lysophospholipase</fullName>
    </recommendedName>
</protein>
<dbReference type="STRING" id="1280950.HJO_04325"/>
<comment type="caution">
    <text evidence="2">The sequence shown here is derived from an EMBL/GenBank/DDBJ whole genome shotgun (WGS) entry which is preliminary data.</text>
</comment>
<feature type="signal peptide" evidence="1">
    <location>
        <begin position="1"/>
        <end position="21"/>
    </location>
</feature>
<sequence>MLRTLMFGAAVLVLSSCSRDAVTVEDAPAPEPAAAEAPDFEHTDYADMANWLCHPDKANDACAIDLSATAVAADGTTTPIAFTPAVEPAFDCFYIYPTVSFDTTPNSDTNAGPEELNVVANQFARYGEACRLFAPMYRQTTLLELQKQMMTGQTAANDEMRYSDVITSWNTYLANENKGRGVLLVGHSQGASMIYQMLEKDIVGSPAMDKLVAVHAIGYETVVDPATGLASGLPVCTSEAQTGCLVSFASFREPTPPSVDSFFGKAQDGKRAVCTNPAGLGAGKGSLRAFMPRQSFGRMMPNDYGVAVDTPFVTLPGLLTAECQSNDTHDWLAVSINADPADPRADDIPGDLVFDGKVVADWGLHLVDMNLAMGNLVDLAKSEGAAWQAAQTAE</sequence>
<evidence type="ECO:0008006" key="4">
    <source>
        <dbReference type="Google" id="ProtNLM"/>
    </source>
</evidence>
<dbReference type="Pfam" id="PF11288">
    <property type="entry name" value="DUF3089"/>
    <property type="match status" value="1"/>
</dbReference>
<dbReference type="Proteomes" id="UP000025171">
    <property type="component" value="Unassembled WGS sequence"/>
</dbReference>
<accession>A0A059FVX5</accession>
<dbReference type="OrthoDB" id="9794645at2"/>
<evidence type="ECO:0000313" key="2">
    <source>
        <dbReference type="EMBL" id="KCZ94573.1"/>
    </source>
</evidence>
<dbReference type="RefSeq" id="WP_035613841.1">
    <property type="nucleotide sequence ID" value="NZ_ARYK01000001.1"/>
</dbReference>